<sequence length="142" mass="16003">MADETPPGQSLGFKLAVESLFRAYAEGFDDFDLRRVIDCFAYPVTIWQSGKGTVFADADDLAENVEALFDVFESEEIAHSDFKVLEAQSSGNAAFVTLAWRQERGDGEVQMEFRCRYALRRNDLSGHWLIALVINEEEVALQ</sequence>
<dbReference type="Gene3D" id="3.10.450.50">
    <property type="match status" value="1"/>
</dbReference>
<accession>A0A9X1P4L7</accession>
<name>A0A9X1P4L7_9HYPH</name>
<dbReference type="SUPFAM" id="SSF54427">
    <property type="entry name" value="NTF2-like"/>
    <property type="match status" value="1"/>
</dbReference>
<evidence type="ECO:0000313" key="2">
    <source>
        <dbReference type="Proteomes" id="UP001139035"/>
    </source>
</evidence>
<dbReference type="Proteomes" id="UP001139035">
    <property type="component" value="Unassembled WGS sequence"/>
</dbReference>
<dbReference type="AlphaFoldDB" id="A0A9X1P4L7"/>
<keyword evidence="2" id="KW-1185">Reference proteome</keyword>
<proteinExistence type="predicted"/>
<organism evidence="1 2">
    <name type="scientific">Jiella avicenniae</name>
    <dbReference type="NCBI Taxonomy" id="2907202"/>
    <lineage>
        <taxon>Bacteria</taxon>
        <taxon>Pseudomonadati</taxon>
        <taxon>Pseudomonadota</taxon>
        <taxon>Alphaproteobacteria</taxon>
        <taxon>Hyphomicrobiales</taxon>
        <taxon>Aurantimonadaceae</taxon>
        <taxon>Jiella</taxon>
    </lineage>
</organism>
<dbReference type="InterPro" id="IPR032710">
    <property type="entry name" value="NTF2-like_dom_sf"/>
</dbReference>
<dbReference type="EMBL" id="JAJUWU010000024">
    <property type="protein sequence ID" value="MCE7030353.1"/>
    <property type="molecule type" value="Genomic_DNA"/>
</dbReference>
<comment type="caution">
    <text evidence="1">The sequence shown here is derived from an EMBL/GenBank/DDBJ whole genome shotgun (WGS) entry which is preliminary data.</text>
</comment>
<gene>
    <name evidence="1" type="ORF">LZD57_20400</name>
</gene>
<protein>
    <submittedName>
        <fullName evidence="1">Nuclear transport factor 2 family protein</fullName>
    </submittedName>
</protein>
<evidence type="ECO:0000313" key="1">
    <source>
        <dbReference type="EMBL" id="MCE7030353.1"/>
    </source>
</evidence>
<reference evidence="1" key="1">
    <citation type="submission" date="2022-01" db="EMBL/GenBank/DDBJ databases">
        <title>Jiella avicenniae sp. nov., a novel endophytic bacterium isolated from bark of Avicennia marina.</title>
        <authorList>
            <person name="Tuo L."/>
        </authorList>
    </citation>
    <scope>NUCLEOTIDE SEQUENCE</scope>
    <source>
        <strain evidence="1">CBK1P-4</strain>
    </source>
</reference>
<dbReference type="RefSeq" id="WP_233721431.1">
    <property type="nucleotide sequence ID" value="NZ_JAJUWU010000024.1"/>
</dbReference>